<evidence type="ECO:0000313" key="3">
    <source>
        <dbReference type="EMBL" id="TVU66853.1"/>
    </source>
</evidence>
<dbReference type="GO" id="GO:0042781">
    <property type="term" value="F:3'-tRNA processing endoribonuclease activity"/>
    <property type="evidence" value="ECO:0007669"/>
    <property type="project" value="TreeGrafter"/>
</dbReference>
<dbReference type="AlphaFoldDB" id="A0A558HCJ4"/>
<dbReference type="PANTHER" id="PTHR46018:SF2">
    <property type="entry name" value="ZINC PHOSPHODIESTERASE ELAC PROTEIN 1"/>
    <property type="match status" value="1"/>
</dbReference>
<evidence type="ECO:0000256" key="1">
    <source>
        <dbReference type="ARBA" id="ARBA00022759"/>
    </source>
</evidence>
<dbReference type="OrthoDB" id="4137979at2"/>
<dbReference type="SUPFAM" id="SSF56281">
    <property type="entry name" value="Metallo-hydrolase/oxidoreductase"/>
    <property type="match status" value="1"/>
</dbReference>
<protein>
    <submittedName>
        <fullName evidence="3">MBL fold metallo-hydrolase</fullName>
    </submittedName>
</protein>
<gene>
    <name evidence="3" type="ORF">FQP90_01560</name>
</gene>
<keyword evidence="1" id="KW-0255">Endonuclease</keyword>
<comment type="caution">
    <text evidence="3">The sequence shown here is derived from an EMBL/GenBank/DDBJ whole genome shotgun (WGS) entry which is preliminary data.</text>
</comment>
<reference evidence="3 4" key="1">
    <citation type="submission" date="2019-07" db="EMBL/GenBank/DDBJ databases">
        <title>Diversity of Bacteria from Kongsfjorden, Arctic.</title>
        <authorList>
            <person name="Yu Y."/>
        </authorList>
    </citation>
    <scope>NUCLEOTIDE SEQUENCE [LARGE SCALE GENOMIC DNA]</scope>
    <source>
        <strain evidence="3 4">SM1928</strain>
    </source>
</reference>
<dbReference type="CDD" id="cd07719">
    <property type="entry name" value="arylsulfatase_AtsA-like_MBL-fold"/>
    <property type="match status" value="1"/>
</dbReference>
<dbReference type="PANTHER" id="PTHR46018">
    <property type="entry name" value="ZINC PHOSPHODIESTERASE ELAC PROTEIN 1"/>
    <property type="match status" value="1"/>
</dbReference>
<evidence type="ECO:0000256" key="2">
    <source>
        <dbReference type="ARBA" id="ARBA00022801"/>
    </source>
</evidence>
<dbReference type="Pfam" id="PF23023">
    <property type="entry name" value="Anti-Pycsar_Apyc1"/>
    <property type="match status" value="1"/>
</dbReference>
<keyword evidence="1" id="KW-0540">Nuclease</keyword>
<dbReference type="InterPro" id="IPR036866">
    <property type="entry name" value="RibonucZ/Hydroxyglut_hydro"/>
</dbReference>
<dbReference type="RefSeq" id="WP_144647983.1">
    <property type="nucleotide sequence ID" value="NZ_VNFK01000001.1"/>
</dbReference>
<dbReference type="Proteomes" id="UP000316500">
    <property type="component" value="Unassembled WGS sequence"/>
</dbReference>
<proteinExistence type="predicted"/>
<dbReference type="InterPro" id="IPR044094">
    <property type="entry name" value="AtsA-like_MBL-fold"/>
</dbReference>
<keyword evidence="2 3" id="KW-0378">Hydrolase</keyword>
<accession>A0A558HCJ4</accession>
<dbReference type="Gene3D" id="3.60.15.10">
    <property type="entry name" value="Ribonuclease Z/Hydroxyacylglutathione hydrolase-like"/>
    <property type="match status" value="1"/>
</dbReference>
<name>A0A558HCJ4_PAENT</name>
<evidence type="ECO:0000313" key="4">
    <source>
        <dbReference type="Proteomes" id="UP000316500"/>
    </source>
</evidence>
<dbReference type="EMBL" id="VNFK01000001">
    <property type="protein sequence ID" value="TVU66853.1"/>
    <property type="molecule type" value="Genomic_DNA"/>
</dbReference>
<organism evidence="3 4">
    <name type="scientific">Paenarthrobacter nitroguajacolicus</name>
    <name type="common">Arthrobacter nitroguajacolicus</name>
    <dbReference type="NCBI Taxonomy" id="211146"/>
    <lineage>
        <taxon>Bacteria</taxon>
        <taxon>Bacillati</taxon>
        <taxon>Actinomycetota</taxon>
        <taxon>Actinomycetes</taxon>
        <taxon>Micrococcales</taxon>
        <taxon>Micrococcaceae</taxon>
        <taxon>Paenarthrobacter</taxon>
    </lineage>
</organism>
<sequence>MTPTSSLTPHIVTLGTAGGPRWWAAADSGERTGIATAVVVGDAFYLVDFGQGAGRRLSQSGLQLKDLRALFITHLHSDHVYDLAGLGIFGLYALSDRTENPVRILGPGNRGELPAVSPRAVVEPQPLAPENPTPGTRQMFEQLMKAHATDLNDRILDSLRPNPLDIFKAEDIRIPDETGYHPNNNPTPDMEPFEVYRDELVTVTAILVEHPPVAPAFAFRFDTAEGSVTISGDTAYTQNMITLAQDTDLLLHEAIDFGWVESLYADKTDESSRASRDHHYKSHTSVRDAAKLAEAAGVGHLALHHLVPGSASAAVWEEAGEHFTGKFTVPNDLDTINFARQR</sequence>